<evidence type="ECO:0000313" key="1">
    <source>
        <dbReference type="Proteomes" id="UP000492821"/>
    </source>
</evidence>
<dbReference type="AlphaFoldDB" id="A0A7E4VHN3"/>
<keyword evidence="1" id="KW-1185">Reference proteome</keyword>
<organism evidence="1 2">
    <name type="scientific">Panagrellus redivivus</name>
    <name type="common">Microworm</name>
    <dbReference type="NCBI Taxonomy" id="6233"/>
    <lineage>
        <taxon>Eukaryota</taxon>
        <taxon>Metazoa</taxon>
        <taxon>Ecdysozoa</taxon>
        <taxon>Nematoda</taxon>
        <taxon>Chromadorea</taxon>
        <taxon>Rhabditida</taxon>
        <taxon>Tylenchina</taxon>
        <taxon>Panagrolaimomorpha</taxon>
        <taxon>Panagrolaimoidea</taxon>
        <taxon>Panagrolaimidae</taxon>
        <taxon>Panagrellus</taxon>
    </lineage>
</organism>
<sequence>MYFNILWKNGNADKILVEERIFTANGGEAAEALNAAIREFSDECKKKLEADYSNVTVQELFFISTERKNLEESVTAASNVKVEYNGNGRFSIELNNEKIEAVYLSKDLAFMLGFKEREFCEKVNVANFSPDFSAGMSLFYVYAPGLIKPIRVGDTMAPLLRCFATQGHFDDVVEKSFLDPQFRNLLSKEILW</sequence>
<reference evidence="2" key="2">
    <citation type="submission" date="2020-10" db="UniProtKB">
        <authorList>
            <consortium name="WormBaseParasite"/>
        </authorList>
    </citation>
    <scope>IDENTIFICATION</scope>
</reference>
<reference evidence="1" key="1">
    <citation type="journal article" date="2013" name="Genetics">
        <title>The draft genome and transcriptome of Panagrellus redivivus are shaped by the harsh demands of a free-living lifestyle.</title>
        <authorList>
            <person name="Srinivasan J."/>
            <person name="Dillman A.R."/>
            <person name="Macchietto M.G."/>
            <person name="Heikkinen L."/>
            <person name="Lakso M."/>
            <person name="Fracchia K.M."/>
            <person name="Antoshechkin I."/>
            <person name="Mortazavi A."/>
            <person name="Wong G."/>
            <person name="Sternberg P.W."/>
        </authorList>
    </citation>
    <scope>NUCLEOTIDE SEQUENCE [LARGE SCALE GENOMIC DNA]</scope>
    <source>
        <strain evidence="1">MT8872</strain>
    </source>
</reference>
<protein>
    <submittedName>
        <fullName evidence="2">PAS domain-containing protein</fullName>
    </submittedName>
</protein>
<evidence type="ECO:0000313" key="2">
    <source>
        <dbReference type="WBParaSite" id="Pan_g20367.t1"/>
    </source>
</evidence>
<accession>A0A7E4VHN3</accession>
<name>A0A7E4VHN3_PANRE</name>
<dbReference type="WBParaSite" id="Pan_g20367.t1">
    <property type="protein sequence ID" value="Pan_g20367.t1"/>
    <property type="gene ID" value="Pan_g20367"/>
</dbReference>
<dbReference type="Proteomes" id="UP000492821">
    <property type="component" value="Unassembled WGS sequence"/>
</dbReference>
<proteinExistence type="predicted"/>